<gene>
    <name evidence="1" type="ORF">K3F53_17305</name>
    <name evidence="2" type="ORF">SAMN04489735_101324</name>
</gene>
<evidence type="ECO:0000313" key="4">
    <source>
        <dbReference type="Proteomes" id="UP000826616"/>
    </source>
</evidence>
<sequence length="56" mass="6661">MMAKLMESELDQKILLHILLDVYQKGEQLDTMDTRDIVDDIVFQLKPFIERMGNYD</sequence>
<reference evidence="2 3" key="1">
    <citation type="submission" date="2016-10" db="EMBL/GenBank/DDBJ databases">
        <authorList>
            <person name="de Groot N.N."/>
        </authorList>
    </citation>
    <scope>NUCLEOTIDE SEQUENCE [LARGE SCALE GENOMIC DNA]</scope>
    <source>
        <strain evidence="2 3">L 420-91</strain>
    </source>
</reference>
<evidence type="ECO:0000313" key="1">
    <source>
        <dbReference type="EMBL" id="QYY42568.1"/>
    </source>
</evidence>
<dbReference type="RefSeq" id="WP_156423982.1">
    <property type="nucleotide sequence ID" value="NZ_CP080764.1"/>
</dbReference>
<dbReference type="AlphaFoldDB" id="A0A1G7ZYL8"/>
<dbReference type="EMBL" id="CP080764">
    <property type="protein sequence ID" value="QYY42568.1"/>
    <property type="molecule type" value="Genomic_DNA"/>
</dbReference>
<organism evidence="2 3">
    <name type="scientific">Aneurinibacillus thermoaerophilus</name>
    <dbReference type="NCBI Taxonomy" id="143495"/>
    <lineage>
        <taxon>Bacteria</taxon>
        <taxon>Bacillati</taxon>
        <taxon>Bacillota</taxon>
        <taxon>Bacilli</taxon>
        <taxon>Bacillales</taxon>
        <taxon>Paenibacillaceae</taxon>
        <taxon>Aneurinibacillus group</taxon>
        <taxon>Aneurinibacillus</taxon>
    </lineage>
</organism>
<accession>A0A1G7ZYL8</accession>
<dbReference type="EMBL" id="FNDE01000013">
    <property type="protein sequence ID" value="SDH13753.1"/>
    <property type="molecule type" value="Genomic_DNA"/>
</dbReference>
<evidence type="ECO:0000313" key="2">
    <source>
        <dbReference type="EMBL" id="SDH13753.1"/>
    </source>
</evidence>
<name>A0A1G7ZYL8_ANETH</name>
<dbReference type="Pfam" id="PF26162">
    <property type="entry name" value="YwzD"/>
    <property type="match status" value="1"/>
</dbReference>
<dbReference type="Proteomes" id="UP000198956">
    <property type="component" value="Unassembled WGS sequence"/>
</dbReference>
<evidence type="ECO:0000313" key="3">
    <source>
        <dbReference type="Proteomes" id="UP000198956"/>
    </source>
</evidence>
<dbReference type="GeneID" id="97143141"/>
<keyword evidence="4" id="KW-1185">Reference proteome</keyword>
<dbReference type="InterPro" id="IPR058930">
    <property type="entry name" value="YwzD"/>
</dbReference>
<proteinExistence type="predicted"/>
<dbReference type="Proteomes" id="UP000826616">
    <property type="component" value="Chromosome"/>
</dbReference>
<protein>
    <submittedName>
        <fullName evidence="2">Uncharacterized protein</fullName>
    </submittedName>
</protein>
<reference evidence="1 4" key="2">
    <citation type="submission" date="2021-08" db="EMBL/GenBank/DDBJ databases">
        <title>Complete genome sequence of the strain Aneurinibacillus thermoaerophilus CCM 8960.</title>
        <authorList>
            <person name="Musilova J."/>
            <person name="Kourilova X."/>
            <person name="Pernicova I."/>
            <person name="Bezdicek M."/>
            <person name="Lengerova M."/>
            <person name="Obruca S."/>
            <person name="Sedlar K."/>
        </authorList>
    </citation>
    <scope>NUCLEOTIDE SEQUENCE [LARGE SCALE GENOMIC DNA]</scope>
    <source>
        <strain evidence="1 4">CCM 8960</strain>
    </source>
</reference>